<name>A0ABV8SV44_9GAMM</name>
<evidence type="ECO:0000313" key="2">
    <source>
        <dbReference type="Proteomes" id="UP001595904"/>
    </source>
</evidence>
<sequence length="161" mass="17796">MAVWQFSIAFVPQDWIDAGGDVHSLFDERGFDAAAAWGSYRHPNLEQILGSALSQRKSWHSDLIAWGSEQTDGIQLSRRKGKVSSVVAYFDLRQPNMTLVQQVIHMAQELRLAIVVVETSSVLPLDVDQLLRAAAESKAAHFVLDPASYLAQMETANSQAT</sequence>
<gene>
    <name evidence="1" type="ORF">ACFPN2_14595</name>
</gene>
<evidence type="ECO:0000313" key="1">
    <source>
        <dbReference type="EMBL" id="MFC4310319.1"/>
    </source>
</evidence>
<protein>
    <submittedName>
        <fullName evidence="1">Uncharacterized protein</fullName>
    </submittedName>
</protein>
<dbReference type="RefSeq" id="WP_380597713.1">
    <property type="nucleotide sequence ID" value="NZ_JBHSDU010000003.1"/>
</dbReference>
<comment type="caution">
    <text evidence="1">The sequence shown here is derived from an EMBL/GenBank/DDBJ whole genome shotgun (WGS) entry which is preliminary data.</text>
</comment>
<accession>A0ABV8SV44</accession>
<proteinExistence type="predicted"/>
<reference evidence="2" key="1">
    <citation type="journal article" date="2019" name="Int. J. Syst. Evol. Microbiol.">
        <title>The Global Catalogue of Microorganisms (GCM) 10K type strain sequencing project: providing services to taxonomists for standard genome sequencing and annotation.</title>
        <authorList>
            <consortium name="The Broad Institute Genomics Platform"/>
            <consortium name="The Broad Institute Genome Sequencing Center for Infectious Disease"/>
            <person name="Wu L."/>
            <person name="Ma J."/>
        </authorList>
    </citation>
    <scope>NUCLEOTIDE SEQUENCE [LARGE SCALE GENOMIC DNA]</scope>
    <source>
        <strain evidence="2">CGMCC 1.10759</strain>
    </source>
</reference>
<keyword evidence="2" id="KW-1185">Reference proteome</keyword>
<organism evidence="1 2">
    <name type="scientific">Steroidobacter flavus</name>
    <dbReference type="NCBI Taxonomy" id="1842136"/>
    <lineage>
        <taxon>Bacteria</taxon>
        <taxon>Pseudomonadati</taxon>
        <taxon>Pseudomonadota</taxon>
        <taxon>Gammaproteobacteria</taxon>
        <taxon>Steroidobacterales</taxon>
        <taxon>Steroidobacteraceae</taxon>
        <taxon>Steroidobacter</taxon>
    </lineage>
</organism>
<dbReference type="EMBL" id="JBHSDU010000003">
    <property type="protein sequence ID" value="MFC4310319.1"/>
    <property type="molecule type" value="Genomic_DNA"/>
</dbReference>
<dbReference type="Proteomes" id="UP001595904">
    <property type="component" value="Unassembled WGS sequence"/>
</dbReference>